<dbReference type="GeneID" id="30007439"/>
<keyword evidence="4" id="KW-1185">Reference proteome</keyword>
<feature type="region of interest" description="Disordered" evidence="1">
    <location>
        <begin position="530"/>
        <end position="560"/>
    </location>
</feature>
<dbReference type="EMBL" id="LVYI01000003">
    <property type="protein sequence ID" value="OAP61068.1"/>
    <property type="molecule type" value="Genomic_DNA"/>
</dbReference>
<proteinExistence type="predicted"/>
<feature type="compositionally biased region" description="Gly residues" evidence="1">
    <location>
        <begin position="550"/>
        <end position="560"/>
    </location>
</feature>
<dbReference type="Pfam" id="PF20237">
    <property type="entry name" value="DUF6594"/>
    <property type="match status" value="1"/>
</dbReference>
<dbReference type="Proteomes" id="UP000078343">
    <property type="component" value="Unassembled WGS sequence"/>
</dbReference>
<feature type="compositionally biased region" description="Polar residues" evidence="1">
    <location>
        <begin position="331"/>
        <end position="342"/>
    </location>
</feature>
<sequence>MAAAVAPVELPTGRRSYYNTSTPVDIHDPNWIPVLDSAAYKPPLSPTEKEVSTYPPPSASFSLFPSQVNSPKPRPAIAHSYSKSSLAPESVTSDSDSRSQSPQDSIEPLPSIGGPIQASQDGTRGHNRQPTSTTAASSEEKISVHTEGAGDAGGSPHSEEHETASVMEDQELVHPGPPPEPLGESMINPSSRSSMVSTMTKKSTVLPPTSKYNRKHVTSVATPTPSRSFVPSLPQTPQESPQLRPTVPATTPLPQPLPSPRLPPTEASRQPEGSQKLQPMKSTASERRQRALHSHPSNVSLRSQRNSSSDDAEIIPRPPSVRNKSKKSTDSRATTPRSTIYDSQLPTPAPTTPLPQLPPGAQMRRPSTREGNSQRILQGPIDEPVPTGASPFRPFEHAEMASFMTEKNTIICRRFDAVHVRLLLCLQDEISQLEKELLKLENSNSPGSASEKMLQKTRILRELRKVVAEYDHLFTTWSNMQANKARESTTRELKEWLAKPGTSIEAGLGINTQQDLQWLENTKDLSSIELGDKEADPAPDGEKGNPETAGGSGAAAANGGGGGFMALFGCGGKRK</sequence>
<gene>
    <name evidence="3" type="ORF">AYL99_03269</name>
</gene>
<feature type="domain" description="DUF6594" evidence="2">
    <location>
        <begin position="399"/>
        <end position="531"/>
    </location>
</feature>
<organism evidence="3 4">
    <name type="scientific">Fonsecaea erecta</name>
    <dbReference type="NCBI Taxonomy" id="1367422"/>
    <lineage>
        <taxon>Eukaryota</taxon>
        <taxon>Fungi</taxon>
        <taxon>Dikarya</taxon>
        <taxon>Ascomycota</taxon>
        <taxon>Pezizomycotina</taxon>
        <taxon>Eurotiomycetes</taxon>
        <taxon>Chaetothyriomycetidae</taxon>
        <taxon>Chaetothyriales</taxon>
        <taxon>Herpotrichiellaceae</taxon>
        <taxon>Fonsecaea</taxon>
    </lineage>
</organism>
<feature type="compositionally biased region" description="Polar residues" evidence="1">
    <location>
        <begin position="295"/>
        <end position="309"/>
    </location>
</feature>
<evidence type="ECO:0000256" key="1">
    <source>
        <dbReference type="SAM" id="MobiDB-lite"/>
    </source>
</evidence>
<evidence type="ECO:0000313" key="3">
    <source>
        <dbReference type="EMBL" id="OAP61068.1"/>
    </source>
</evidence>
<feature type="compositionally biased region" description="Polar residues" evidence="1">
    <location>
        <begin position="219"/>
        <end position="243"/>
    </location>
</feature>
<dbReference type="InterPro" id="IPR046529">
    <property type="entry name" value="DUF6594"/>
</dbReference>
<reference evidence="3 4" key="1">
    <citation type="submission" date="2016-04" db="EMBL/GenBank/DDBJ databases">
        <title>Draft genome of Fonsecaea erecta CBS 125763.</title>
        <authorList>
            <person name="Weiss V.A."/>
            <person name="Vicente V.A."/>
            <person name="Raittz R.T."/>
            <person name="Moreno L.F."/>
            <person name="De Souza E.M."/>
            <person name="Pedrosa F.O."/>
            <person name="Steffens M.B."/>
            <person name="Faoro H."/>
            <person name="Tadra-Sfeir M.Z."/>
            <person name="Najafzadeh M.J."/>
            <person name="Felipe M.S."/>
            <person name="Teixeira M."/>
            <person name="Sun J."/>
            <person name="Xi L."/>
            <person name="Gomes R."/>
            <person name="De Azevedo C.M."/>
            <person name="Salgado C.G."/>
            <person name="Da Silva M.B."/>
            <person name="Nascimento M.F."/>
            <person name="Queiroz-Telles F."/>
            <person name="Attili D.S."/>
            <person name="Gorbushina A."/>
        </authorList>
    </citation>
    <scope>NUCLEOTIDE SEQUENCE [LARGE SCALE GENOMIC DNA]</scope>
    <source>
        <strain evidence="3 4">CBS 125763</strain>
    </source>
</reference>
<feature type="compositionally biased region" description="Basic and acidic residues" evidence="1">
    <location>
        <begin position="530"/>
        <end position="545"/>
    </location>
</feature>
<feature type="compositionally biased region" description="Polar residues" evidence="1">
    <location>
        <begin position="267"/>
        <end position="283"/>
    </location>
</feature>
<dbReference type="OrthoDB" id="5416037at2759"/>
<feature type="compositionally biased region" description="Low complexity" evidence="1">
    <location>
        <begin position="190"/>
        <end position="205"/>
    </location>
</feature>
<evidence type="ECO:0000259" key="2">
    <source>
        <dbReference type="Pfam" id="PF20237"/>
    </source>
</evidence>
<feature type="region of interest" description="Disordered" evidence="1">
    <location>
        <begin position="1"/>
        <end position="387"/>
    </location>
</feature>
<dbReference type="STRING" id="1367422.A0A178ZMM7"/>
<dbReference type="AlphaFoldDB" id="A0A178ZMM7"/>
<dbReference type="RefSeq" id="XP_018694435.1">
    <property type="nucleotide sequence ID" value="XM_018834785.1"/>
</dbReference>
<comment type="caution">
    <text evidence="3">The sequence shown here is derived from an EMBL/GenBank/DDBJ whole genome shotgun (WGS) entry which is preliminary data.</text>
</comment>
<protein>
    <recommendedName>
        <fullName evidence="2">DUF6594 domain-containing protein</fullName>
    </recommendedName>
</protein>
<feature type="compositionally biased region" description="Polar residues" evidence="1">
    <location>
        <begin position="117"/>
        <end position="137"/>
    </location>
</feature>
<feature type="compositionally biased region" description="Pro residues" evidence="1">
    <location>
        <begin position="251"/>
        <end position="263"/>
    </location>
</feature>
<feature type="compositionally biased region" description="Pro residues" evidence="1">
    <location>
        <begin position="347"/>
        <end position="358"/>
    </location>
</feature>
<evidence type="ECO:0000313" key="4">
    <source>
        <dbReference type="Proteomes" id="UP000078343"/>
    </source>
</evidence>
<name>A0A178ZMM7_9EURO</name>
<accession>A0A178ZMM7</accession>
<feature type="compositionally biased region" description="Polar residues" evidence="1">
    <location>
        <begin position="81"/>
        <end position="92"/>
    </location>
</feature>